<protein>
    <submittedName>
        <fullName evidence="1">AsmA-like C-terminal region-containing protein</fullName>
    </submittedName>
</protein>
<organism evidence="1 2">
    <name type="scientific">Flavobacterium sediminilitoris</name>
    <dbReference type="NCBI Taxonomy" id="2024526"/>
    <lineage>
        <taxon>Bacteria</taxon>
        <taxon>Pseudomonadati</taxon>
        <taxon>Bacteroidota</taxon>
        <taxon>Flavobacteriia</taxon>
        <taxon>Flavobacteriales</taxon>
        <taxon>Flavobacteriaceae</taxon>
        <taxon>Flavobacterium</taxon>
    </lineage>
</organism>
<proteinExistence type="predicted"/>
<dbReference type="PANTHER" id="PTHR30441">
    <property type="entry name" value="DUF748 DOMAIN-CONTAINING PROTEIN"/>
    <property type="match status" value="1"/>
</dbReference>
<gene>
    <name evidence="1" type="ORF">LXD69_08965</name>
</gene>
<keyword evidence="2" id="KW-1185">Reference proteome</keyword>
<dbReference type="InterPro" id="IPR052894">
    <property type="entry name" value="AsmA-related"/>
</dbReference>
<evidence type="ECO:0000313" key="2">
    <source>
        <dbReference type="Proteomes" id="UP000830454"/>
    </source>
</evidence>
<accession>A0ABY4HH61</accession>
<reference evidence="1" key="1">
    <citation type="submission" date="2021-12" db="EMBL/GenBank/DDBJ databases">
        <authorList>
            <person name="Cha I.-T."/>
            <person name="Lee K.-E."/>
            <person name="Park S.-J."/>
        </authorList>
    </citation>
    <scope>NUCLEOTIDE SEQUENCE</scope>
    <source>
        <strain evidence="1">YSM-43</strain>
    </source>
</reference>
<sequence length="979" mass="109011">MATGKKILFKILKISGISIAITLLLLIVLPIIFADTITEKVKTLANESLEGELNFDDSNLSFFKHFPSLTLTLNEFNLNGSAPFKEQSLVAAKEIGFGIDIPSLLFGSETKIDEIYLNEATINIQVNTKGEANYNIYKSSDTIKSNDESSASLQLKDIQINRSHLIYDDASAKIHIEGKGFNYKGKGNLLESNFSLKTTAKIDSLSFAYDKNEYLKNKKVQADLITRINTNSLAFVFEKNDLIINKLPVEFSGFFNFLANGYEMDFKLKTENSNLEDLFTALPSEYVTWMNQTQMKGKTDAYFTLKGKYIASTNENPNANFNIKVRDGYVKHQKGPYPVKDIYLNLDTKLPSLDINQLKIQLDSLYFNVNENKLSAILKSDGFGQRMQIDTKIKSNLDLNFLSNALQIPNLKIAGKLDSDIVAKGNYDKIAHTFPITKGKFALTNGSIQTAYYPKPIENINIQAQLNCPTVAFKDATFTLTPATFTFENEPFNMSASFKNFDDIEYDIKANGILNLAPIYKVFSQKGLDLNGMIKANVSLSGKQSDATNGNIKNLKNSGTLELENIVTTSDYLAKPFLIEKGLFTFNQDKMNFSNFNGKYGQSDITMNGYVLNVINFILSEKETIKGTFDLASQYLNINEFIPATTQKTEDDTVITTPSVIEVPTNLDVVIQTRAQKTQYDDIVITNLNGLIALQKGTITLSNGTLGIVGATAKMKGTYRNEGKEKAYFDYTIKANDFDIKRAYNEIKLFREIATAAENAEGIISLDYTIKGILNKNMEPVFPSLEGNGILSVKKVKMKGFKIMNVVSQKTNNPDIKDPDVSEVDIKSTIKNNLLTVERFKFKVSGFRLRFGGQTSLDGKLNLKMRLGLPPLGLIGIPIKVTGTQDNPKIQLGKKSEDLEETIYEDGVTPLTTPTDSIGITKPNVIIDSTAVIVPVIQNDSIKQNILPLEKENDSIKQNTLPLKKESDSVPKKKINLPY</sequence>
<dbReference type="EMBL" id="CP090145">
    <property type="protein sequence ID" value="UOX32186.1"/>
    <property type="molecule type" value="Genomic_DNA"/>
</dbReference>
<name>A0ABY4HH61_9FLAO</name>
<evidence type="ECO:0000313" key="1">
    <source>
        <dbReference type="EMBL" id="UOX32186.1"/>
    </source>
</evidence>
<reference evidence="1" key="2">
    <citation type="submission" date="2022-04" db="EMBL/GenBank/DDBJ databases">
        <title>Complete Genome Sequence of Flavobacterium sediminilitoris YSM-43, Isolated from a Tidal Sediment.</title>
        <authorList>
            <person name="Lee P.A."/>
        </authorList>
    </citation>
    <scope>NUCLEOTIDE SEQUENCE</scope>
    <source>
        <strain evidence="1">YSM-43</strain>
    </source>
</reference>
<dbReference type="RefSeq" id="WP_246914688.1">
    <property type="nucleotide sequence ID" value="NZ_CP090145.1"/>
</dbReference>
<dbReference type="PANTHER" id="PTHR30441:SF8">
    <property type="entry name" value="DUF748 DOMAIN-CONTAINING PROTEIN"/>
    <property type="match status" value="1"/>
</dbReference>
<dbReference type="Proteomes" id="UP000830454">
    <property type="component" value="Chromosome"/>
</dbReference>